<dbReference type="GO" id="GO:0042148">
    <property type="term" value="P:DNA strand invasion"/>
    <property type="evidence" value="ECO:0007669"/>
    <property type="project" value="TreeGrafter"/>
</dbReference>
<dbReference type="InterPro" id="IPR027417">
    <property type="entry name" value="P-loop_NTPase"/>
</dbReference>
<proteinExistence type="predicted"/>
<dbReference type="GO" id="GO:0000150">
    <property type="term" value="F:DNA strand exchange activity"/>
    <property type="evidence" value="ECO:0007669"/>
    <property type="project" value="TreeGrafter"/>
</dbReference>
<dbReference type="GO" id="GO:0061982">
    <property type="term" value="P:meiosis I cell cycle process"/>
    <property type="evidence" value="ECO:0007669"/>
    <property type="project" value="UniProtKB-ARBA"/>
</dbReference>
<evidence type="ECO:0000256" key="2">
    <source>
        <dbReference type="ARBA" id="ARBA00022840"/>
    </source>
</evidence>
<organism evidence="4 5">
    <name type="scientific">Alectoria fallacina</name>
    <dbReference type="NCBI Taxonomy" id="1903189"/>
    <lineage>
        <taxon>Eukaryota</taxon>
        <taxon>Fungi</taxon>
        <taxon>Dikarya</taxon>
        <taxon>Ascomycota</taxon>
        <taxon>Pezizomycotina</taxon>
        <taxon>Lecanoromycetes</taxon>
        <taxon>OSLEUM clade</taxon>
        <taxon>Lecanoromycetidae</taxon>
        <taxon>Lecanorales</taxon>
        <taxon>Lecanorineae</taxon>
        <taxon>Parmeliaceae</taxon>
        <taxon>Alectoria</taxon>
    </lineage>
</organism>
<name>A0A8H3IZE0_9LECA</name>
<dbReference type="OrthoDB" id="1861185at2759"/>
<accession>A0A8H3IZE0</accession>
<dbReference type="EMBL" id="CAJPDR010000442">
    <property type="protein sequence ID" value="CAF9936440.1"/>
    <property type="molecule type" value="Genomic_DNA"/>
</dbReference>
<evidence type="ECO:0000256" key="1">
    <source>
        <dbReference type="ARBA" id="ARBA00022741"/>
    </source>
</evidence>
<dbReference type="GO" id="GO:0005524">
    <property type="term" value="F:ATP binding"/>
    <property type="evidence" value="ECO:0007669"/>
    <property type="project" value="UniProtKB-KW"/>
</dbReference>
<dbReference type="GO" id="GO:0003697">
    <property type="term" value="F:single-stranded DNA binding"/>
    <property type="evidence" value="ECO:0007669"/>
    <property type="project" value="TreeGrafter"/>
</dbReference>
<keyword evidence="2" id="KW-0067">ATP-binding</keyword>
<reference evidence="4" key="1">
    <citation type="submission" date="2021-03" db="EMBL/GenBank/DDBJ databases">
        <authorList>
            <person name="Tagirdzhanova G."/>
        </authorList>
    </citation>
    <scope>NUCLEOTIDE SEQUENCE</scope>
</reference>
<dbReference type="Pfam" id="PF08423">
    <property type="entry name" value="Rad51"/>
    <property type="match status" value="1"/>
</dbReference>
<evidence type="ECO:0000313" key="5">
    <source>
        <dbReference type="Proteomes" id="UP000664203"/>
    </source>
</evidence>
<evidence type="ECO:0000259" key="3">
    <source>
        <dbReference type="PROSITE" id="PS50162"/>
    </source>
</evidence>
<dbReference type="Proteomes" id="UP000664203">
    <property type="component" value="Unassembled WGS sequence"/>
</dbReference>
<dbReference type="InterPro" id="IPR013632">
    <property type="entry name" value="Rad51_C"/>
</dbReference>
<dbReference type="GO" id="GO:0003690">
    <property type="term" value="F:double-stranded DNA binding"/>
    <property type="evidence" value="ECO:0007669"/>
    <property type="project" value="TreeGrafter"/>
</dbReference>
<keyword evidence="5" id="KW-1185">Reference proteome</keyword>
<dbReference type="PANTHER" id="PTHR22942">
    <property type="entry name" value="RECA/RAD51/RADA DNA STRAND-PAIRING FAMILY MEMBER"/>
    <property type="match status" value="1"/>
</dbReference>
<dbReference type="GO" id="GO:0006312">
    <property type="term" value="P:mitotic recombination"/>
    <property type="evidence" value="ECO:0007669"/>
    <property type="project" value="TreeGrafter"/>
</dbReference>
<dbReference type="InterPro" id="IPR020588">
    <property type="entry name" value="RecA_ATP-bd"/>
</dbReference>
<comment type="caution">
    <text evidence="4">The sequence shown here is derived from an EMBL/GenBank/DDBJ whole genome shotgun (WGS) entry which is preliminary data.</text>
</comment>
<dbReference type="SUPFAM" id="SSF52540">
    <property type="entry name" value="P-loop containing nucleoside triphosphate hydrolases"/>
    <property type="match status" value="1"/>
</dbReference>
<dbReference type="GO" id="GO:0140664">
    <property type="term" value="F:ATP-dependent DNA damage sensor activity"/>
    <property type="evidence" value="ECO:0007669"/>
    <property type="project" value="InterPro"/>
</dbReference>
<evidence type="ECO:0000313" key="4">
    <source>
        <dbReference type="EMBL" id="CAF9936440.1"/>
    </source>
</evidence>
<dbReference type="AlphaFoldDB" id="A0A8H3IZE0"/>
<feature type="domain" description="RecA family profile 1" evidence="3">
    <location>
        <begin position="100"/>
        <end position="279"/>
    </location>
</feature>
<dbReference type="GO" id="GO:0000730">
    <property type="term" value="P:DNA recombinase assembly"/>
    <property type="evidence" value="ECO:0007669"/>
    <property type="project" value="TreeGrafter"/>
</dbReference>
<gene>
    <name evidence="4" type="ORF">ALECFALPRED_006855</name>
</gene>
<dbReference type="PROSITE" id="PS50162">
    <property type="entry name" value="RECA_2"/>
    <property type="match status" value="1"/>
</dbReference>
<sequence length="438" mass="47449">MTDLLHTIPHFPTKLYTHLLPSLEKHRITTTDLLTLDPLDVAKRAQLPLLDVRRLANHVLAILQRLLGLKTEYAPPDQDAGEGLVSYGSLRKTGKEKTSHLSTISTLDPALDAVLGGGIPTGYISERLRFDSGAGKTQLLLTLLLSAQLPPPDGLSRPTLYVSTENSLPTNRLVQLLKYHPVLSSHPSPPSLNSILTLNTPDLESQDHILTYQLPVALGRHNVGLVILDSIAANYRAEHSSANTPSALAIRSAQLVRLGALLRSLSREHNCAMVIANQVADRFAPVSTTSRASAAASIGNVFSSSPASTARSSIRTASVLSLDHQQRFFTGWGAQPSTPSHNLKTPSLGLVWANQITCRIALVKERDYGSAGTGEGQVAVEGIGGAEWNSRRWRRWMRVVFAPWVEGTGDREKGVEFEVWSGGVRAVYEAAAQSQKTV</sequence>
<keyword evidence="1" id="KW-0547">Nucleotide-binding</keyword>
<protein>
    <recommendedName>
        <fullName evidence="3">RecA family profile 1 domain-containing protein</fullName>
    </recommendedName>
</protein>
<dbReference type="Gene3D" id="3.40.50.300">
    <property type="entry name" value="P-loop containing nucleotide triphosphate hydrolases"/>
    <property type="match status" value="1"/>
</dbReference>
<dbReference type="PANTHER" id="PTHR22942:SF66">
    <property type="entry name" value="RE19845P"/>
    <property type="match status" value="1"/>
</dbReference>